<sequence length="295" mass="30895">MKIPATACALACAAWLSAAPARGQEPPGTGMALPEGEAPALGRTLPDSLSEAEGTWDLANEGGSRRCMLTLSLESGPNGRAVRFPAGCRRALPLLGKVAGWLIGDGKIRLVDSNVRPLLIFSKSADERSLTASAEDGTRYHFVPLQIALMAPKPAAGEPQAPAEAEAGASRTIPGAAPVLPADALRPAEAAAPPAPAPARAGFTPGIYALDRFAESDTCRLSLEPGADPSPARLMPECRDRGIKTFDPVSWHFADGHLTLKARRGHALALVRTPDGTWRRDPDVGTTFVLRRVGP</sequence>
<dbReference type="RefSeq" id="WP_238311795.1">
    <property type="nucleotide sequence ID" value="NZ_BPQV01000008.1"/>
</dbReference>
<reference evidence="5" key="1">
    <citation type="journal article" date="2021" name="Front. Microbiol.">
        <title>Comprehensive Comparative Genomics and Phenotyping of Methylobacterium Species.</title>
        <authorList>
            <person name="Alessa O."/>
            <person name="Ogura Y."/>
            <person name="Fujitani Y."/>
            <person name="Takami H."/>
            <person name="Hayashi T."/>
            <person name="Sahin N."/>
            <person name="Tani A."/>
        </authorList>
    </citation>
    <scope>NUCLEOTIDE SEQUENCE</scope>
    <source>
        <strain evidence="5">NBRC 15689</strain>
    </source>
</reference>
<evidence type="ECO:0000259" key="4">
    <source>
        <dbReference type="Pfam" id="PF02974"/>
    </source>
</evidence>
<feature type="region of interest" description="Disordered" evidence="2">
    <location>
        <begin position="23"/>
        <end position="45"/>
    </location>
</feature>
<dbReference type="Pfam" id="PF02974">
    <property type="entry name" value="Inh"/>
    <property type="match status" value="1"/>
</dbReference>
<evidence type="ECO:0000313" key="5">
    <source>
        <dbReference type="EMBL" id="GJE27998.1"/>
    </source>
</evidence>
<dbReference type="SUPFAM" id="SSF50882">
    <property type="entry name" value="beta-Barrel protease inhibitors"/>
    <property type="match status" value="2"/>
</dbReference>
<feature type="signal peptide" evidence="3">
    <location>
        <begin position="1"/>
        <end position="23"/>
    </location>
</feature>
<dbReference type="Proteomes" id="UP001055156">
    <property type="component" value="Unassembled WGS sequence"/>
</dbReference>
<feature type="domain" description="Alkaline proteinase inhibitor/ Outer membrane lipoprotein Omp19" evidence="4">
    <location>
        <begin position="50"/>
        <end position="139"/>
    </location>
</feature>
<feature type="chain" id="PRO_5046892158" description="Alkaline proteinase inhibitor/ Outer membrane lipoprotein Omp19 domain-containing protein" evidence="3">
    <location>
        <begin position="24"/>
        <end position="295"/>
    </location>
</feature>
<evidence type="ECO:0000256" key="3">
    <source>
        <dbReference type="SAM" id="SignalP"/>
    </source>
</evidence>
<reference evidence="5" key="2">
    <citation type="submission" date="2021-08" db="EMBL/GenBank/DDBJ databases">
        <authorList>
            <person name="Tani A."/>
            <person name="Ola A."/>
            <person name="Ogura Y."/>
            <person name="Katsura K."/>
            <person name="Hayashi T."/>
        </authorList>
    </citation>
    <scope>NUCLEOTIDE SEQUENCE</scope>
    <source>
        <strain evidence="5">NBRC 15689</strain>
    </source>
</reference>
<keyword evidence="1 3" id="KW-0732">Signal</keyword>
<accession>A0ABQ4T9S7</accession>
<proteinExistence type="predicted"/>
<comment type="caution">
    <text evidence="5">The sequence shown here is derived from an EMBL/GenBank/DDBJ whole genome shotgun (WGS) entry which is preliminary data.</text>
</comment>
<keyword evidence="6" id="KW-1185">Reference proteome</keyword>
<organism evidence="5 6">
    <name type="scientific">Methylobacterium organophilum</name>
    <dbReference type="NCBI Taxonomy" id="410"/>
    <lineage>
        <taxon>Bacteria</taxon>
        <taxon>Pseudomonadati</taxon>
        <taxon>Pseudomonadota</taxon>
        <taxon>Alphaproteobacteria</taxon>
        <taxon>Hyphomicrobiales</taxon>
        <taxon>Methylobacteriaceae</taxon>
        <taxon>Methylobacterium</taxon>
    </lineage>
</organism>
<evidence type="ECO:0000256" key="2">
    <source>
        <dbReference type="SAM" id="MobiDB-lite"/>
    </source>
</evidence>
<evidence type="ECO:0000313" key="6">
    <source>
        <dbReference type="Proteomes" id="UP001055156"/>
    </source>
</evidence>
<protein>
    <recommendedName>
        <fullName evidence="4">Alkaline proteinase inhibitor/ Outer membrane lipoprotein Omp19 domain-containing protein</fullName>
    </recommendedName>
</protein>
<gene>
    <name evidence="5" type="ORF">LKMONMHP_2861</name>
</gene>
<evidence type="ECO:0000256" key="1">
    <source>
        <dbReference type="ARBA" id="ARBA00022729"/>
    </source>
</evidence>
<dbReference type="EMBL" id="BPQV01000008">
    <property type="protein sequence ID" value="GJE27998.1"/>
    <property type="molecule type" value="Genomic_DNA"/>
</dbReference>
<dbReference type="InterPro" id="IPR021140">
    <property type="entry name" value="Inh/Omp19"/>
</dbReference>
<dbReference type="Gene3D" id="2.40.128.10">
    <property type="match status" value="2"/>
</dbReference>
<dbReference type="InterPro" id="IPR016085">
    <property type="entry name" value="Protease_inh_B-barrel_dom"/>
</dbReference>
<name>A0ABQ4T9S7_METOR</name>